<keyword evidence="1" id="KW-0863">Zinc-finger</keyword>
<evidence type="ECO:0000259" key="3">
    <source>
        <dbReference type="PROSITE" id="PS50158"/>
    </source>
</evidence>
<dbReference type="PROSITE" id="PS50158">
    <property type="entry name" value="ZF_CCHC"/>
    <property type="match status" value="1"/>
</dbReference>
<gene>
    <name evidence="4" type="ORF">Tci_052198</name>
</gene>
<dbReference type="GO" id="GO:0008270">
    <property type="term" value="F:zinc ion binding"/>
    <property type="evidence" value="ECO:0007669"/>
    <property type="project" value="UniProtKB-KW"/>
</dbReference>
<reference evidence="4" key="1">
    <citation type="journal article" date="2019" name="Sci. Rep.">
        <title>Draft genome of Tanacetum cinerariifolium, the natural source of mosquito coil.</title>
        <authorList>
            <person name="Yamashiro T."/>
            <person name="Shiraishi A."/>
            <person name="Satake H."/>
            <person name="Nakayama K."/>
        </authorList>
    </citation>
    <scope>NUCLEOTIDE SEQUENCE</scope>
</reference>
<dbReference type="InterPro" id="IPR001878">
    <property type="entry name" value="Znf_CCHC"/>
</dbReference>
<dbReference type="SMART" id="SM00343">
    <property type="entry name" value="ZnF_C2HC"/>
    <property type="match status" value="1"/>
</dbReference>
<dbReference type="GO" id="GO:0003676">
    <property type="term" value="F:nucleic acid binding"/>
    <property type="evidence" value="ECO:0007669"/>
    <property type="project" value="InterPro"/>
</dbReference>
<proteinExistence type="predicted"/>
<feature type="compositionally biased region" description="Polar residues" evidence="2">
    <location>
        <begin position="296"/>
        <end position="316"/>
    </location>
</feature>
<dbReference type="InterPro" id="IPR021109">
    <property type="entry name" value="Peptidase_aspartic_dom_sf"/>
</dbReference>
<feature type="domain" description="CCHC-type" evidence="3">
    <location>
        <begin position="362"/>
        <end position="377"/>
    </location>
</feature>
<accession>A0A6L2N225</accession>
<comment type="caution">
    <text evidence="4">The sequence shown here is derived from an EMBL/GenBank/DDBJ whole genome shotgun (WGS) entry which is preliminary data.</text>
</comment>
<name>A0A6L2N225_TANCI</name>
<protein>
    <recommendedName>
        <fullName evidence="3">CCHC-type domain-containing protein</fullName>
    </recommendedName>
</protein>
<keyword evidence="1" id="KW-0479">Metal-binding</keyword>
<feature type="compositionally biased region" description="Low complexity" evidence="2">
    <location>
        <begin position="339"/>
        <end position="351"/>
    </location>
</feature>
<dbReference type="AlphaFoldDB" id="A0A6L2N225"/>
<evidence type="ECO:0000256" key="2">
    <source>
        <dbReference type="SAM" id="MobiDB-lite"/>
    </source>
</evidence>
<evidence type="ECO:0000256" key="1">
    <source>
        <dbReference type="PROSITE-ProRule" id="PRU00047"/>
    </source>
</evidence>
<dbReference type="Pfam" id="PF00098">
    <property type="entry name" value="zf-CCHC"/>
    <property type="match status" value="1"/>
</dbReference>
<dbReference type="InterPro" id="IPR036875">
    <property type="entry name" value="Znf_CCHC_sf"/>
</dbReference>
<dbReference type="CDD" id="cd00303">
    <property type="entry name" value="retropepsin_like"/>
    <property type="match status" value="1"/>
</dbReference>
<feature type="compositionally biased region" description="Basic and acidic residues" evidence="2">
    <location>
        <begin position="319"/>
        <end position="334"/>
    </location>
</feature>
<sequence length="616" mass="70222">MLDSYMSSMCMKSWGHGSFARAMIELDATCGLNDMLVVPTPKLEGSGYTIETIRVEYEWKPSKCDKCKIFGHSCDMYPKTPLICKAQQKDGKQKDVQDDGDDARKKLEAPLMKALIWSGRKAERKIVFSPETELHYFDRDLLAFANMVDGDQNWEKRKKDDSRRKFKKRLRFGEQENPTTITSTNEQNTKILKALNIREQPKRDNNRYGSSSDKEEEGEHADPANQQRNRMPRIKADIPIFSGSLNIGDFLDWVSETEKYFELKDIPEDSQVKYVSYKLRGAASSWWDNLQTGQGTGSSMYKTKTDTNQSSSSQSGGDAKVDHSKSTHEVDGEKKKTKATTTSTHATNKSSINPYARPVGNKCFKCQEVGHTSNQCRATKRVNLVESDKAHSEFEDEGLIISPNAVFEDDDDHSEAFLDVFNVIVDSGSSEKIISQDIVTRLKLTPKKHPKPYKIGWIKAVGEVRVTEQCDILFAMGNYKHTVLFDIVDMDRHVLLGRLWQSDLNVVHKGKENTYTFSKGGRKFTLCPYSDEVQATTTKEKKNWIMLCSTRYKDKNICVTTISPDKVLNPIRNSWSSSLQEGENDEGPELRKKGKRMILEGITRKEIKIWRTRKSK</sequence>
<dbReference type="SUPFAM" id="SSF57756">
    <property type="entry name" value="Retrovirus zinc finger-like domains"/>
    <property type="match status" value="1"/>
</dbReference>
<organism evidence="4">
    <name type="scientific">Tanacetum cinerariifolium</name>
    <name type="common">Dalmatian daisy</name>
    <name type="synonym">Chrysanthemum cinerariifolium</name>
    <dbReference type="NCBI Taxonomy" id="118510"/>
    <lineage>
        <taxon>Eukaryota</taxon>
        <taxon>Viridiplantae</taxon>
        <taxon>Streptophyta</taxon>
        <taxon>Embryophyta</taxon>
        <taxon>Tracheophyta</taxon>
        <taxon>Spermatophyta</taxon>
        <taxon>Magnoliopsida</taxon>
        <taxon>eudicotyledons</taxon>
        <taxon>Gunneridae</taxon>
        <taxon>Pentapetalae</taxon>
        <taxon>asterids</taxon>
        <taxon>campanulids</taxon>
        <taxon>Asterales</taxon>
        <taxon>Asteraceae</taxon>
        <taxon>Asteroideae</taxon>
        <taxon>Anthemideae</taxon>
        <taxon>Anthemidinae</taxon>
        <taxon>Tanacetum</taxon>
    </lineage>
</organism>
<keyword evidence="1" id="KW-0862">Zinc</keyword>
<dbReference type="PANTHER" id="PTHR35046:SF18">
    <property type="entry name" value="RNA-DIRECTED DNA POLYMERASE"/>
    <property type="match status" value="1"/>
</dbReference>
<dbReference type="EMBL" id="BKCJ010008034">
    <property type="protein sequence ID" value="GEU80220.1"/>
    <property type="molecule type" value="Genomic_DNA"/>
</dbReference>
<dbReference type="PANTHER" id="PTHR35046">
    <property type="entry name" value="ZINC KNUCKLE (CCHC-TYPE) FAMILY PROTEIN"/>
    <property type="match status" value="1"/>
</dbReference>
<evidence type="ECO:0000313" key="4">
    <source>
        <dbReference type="EMBL" id="GEU80220.1"/>
    </source>
</evidence>
<feature type="region of interest" description="Disordered" evidence="2">
    <location>
        <begin position="296"/>
        <end position="352"/>
    </location>
</feature>
<dbReference type="Gene3D" id="2.40.70.10">
    <property type="entry name" value="Acid Proteases"/>
    <property type="match status" value="1"/>
</dbReference>
<feature type="region of interest" description="Disordered" evidence="2">
    <location>
        <begin position="196"/>
        <end position="232"/>
    </location>
</feature>